<dbReference type="PROSITE" id="PS51257">
    <property type="entry name" value="PROKAR_LIPOPROTEIN"/>
    <property type="match status" value="1"/>
</dbReference>
<name>A0ABP9C9E6_9SPHI</name>
<evidence type="ECO:0000313" key="1">
    <source>
        <dbReference type="EMBL" id="GAA4805856.1"/>
    </source>
</evidence>
<comment type="caution">
    <text evidence="1">The sequence shown here is derived from an EMBL/GenBank/DDBJ whole genome shotgun (WGS) entry which is preliminary data.</text>
</comment>
<sequence length="180" mass="21584">MLYKKQYVTFSLLLSILSCTSQKTTEPLDQKPYFDLVQYFQKQANRLKIKQQWVLKTVRKNEDTEQKKLQLTNWTNEFELFSSSDINKSDWLNSYILDSTVNTLTYHSKDPRLRTKSIKIYKNTDRSIQQIHILNSDTNWLYQSTEVLDYFPDSCYKINKTQRIRILGENQYLIEGRFIP</sequence>
<organism evidence="1 2">
    <name type="scientific">Olivibacter ginsenosidimutans</name>
    <dbReference type="NCBI Taxonomy" id="1176537"/>
    <lineage>
        <taxon>Bacteria</taxon>
        <taxon>Pseudomonadati</taxon>
        <taxon>Bacteroidota</taxon>
        <taxon>Sphingobacteriia</taxon>
        <taxon>Sphingobacteriales</taxon>
        <taxon>Sphingobacteriaceae</taxon>
        <taxon>Olivibacter</taxon>
    </lineage>
</organism>
<evidence type="ECO:0000313" key="2">
    <source>
        <dbReference type="Proteomes" id="UP001501411"/>
    </source>
</evidence>
<dbReference type="Proteomes" id="UP001501411">
    <property type="component" value="Unassembled WGS sequence"/>
</dbReference>
<dbReference type="RefSeq" id="WP_345234611.1">
    <property type="nucleotide sequence ID" value="NZ_BAABIQ010000044.1"/>
</dbReference>
<dbReference type="EMBL" id="BAABIQ010000044">
    <property type="protein sequence ID" value="GAA4805856.1"/>
    <property type="molecule type" value="Genomic_DNA"/>
</dbReference>
<proteinExistence type="predicted"/>
<reference evidence="2" key="1">
    <citation type="journal article" date="2019" name="Int. J. Syst. Evol. Microbiol.">
        <title>The Global Catalogue of Microorganisms (GCM) 10K type strain sequencing project: providing services to taxonomists for standard genome sequencing and annotation.</title>
        <authorList>
            <consortium name="The Broad Institute Genomics Platform"/>
            <consortium name="The Broad Institute Genome Sequencing Center for Infectious Disease"/>
            <person name="Wu L."/>
            <person name="Ma J."/>
        </authorList>
    </citation>
    <scope>NUCLEOTIDE SEQUENCE [LARGE SCALE GENOMIC DNA]</scope>
    <source>
        <strain evidence="2">JCM 18200</strain>
    </source>
</reference>
<keyword evidence="2" id="KW-1185">Reference proteome</keyword>
<gene>
    <name evidence="1" type="ORF">GCM10023231_38790</name>
</gene>
<protein>
    <submittedName>
        <fullName evidence="1">Uncharacterized protein</fullName>
    </submittedName>
</protein>
<accession>A0ABP9C9E6</accession>